<organism evidence="1 2">
    <name type="scientific">Rhizophagus irregularis</name>
    <dbReference type="NCBI Taxonomy" id="588596"/>
    <lineage>
        <taxon>Eukaryota</taxon>
        <taxon>Fungi</taxon>
        <taxon>Fungi incertae sedis</taxon>
        <taxon>Mucoromycota</taxon>
        <taxon>Glomeromycotina</taxon>
        <taxon>Glomeromycetes</taxon>
        <taxon>Glomerales</taxon>
        <taxon>Glomeraceae</taxon>
        <taxon>Rhizophagus</taxon>
    </lineage>
</organism>
<dbReference type="VEuPathDB" id="FungiDB:RhiirA1_475157"/>
<evidence type="ECO:0000313" key="2">
    <source>
        <dbReference type="Proteomes" id="UP000233469"/>
    </source>
</evidence>
<protein>
    <submittedName>
        <fullName evidence="1">Uncharacterized protein</fullName>
    </submittedName>
</protein>
<accession>A0A2N1M624</accession>
<comment type="caution">
    <text evidence="1">The sequence shown here is derived from an EMBL/GenBank/DDBJ whole genome shotgun (WGS) entry which is preliminary data.</text>
</comment>
<dbReference type="AlphaFoldDB" id="A0A2N1M624"/>
<evidence type="ECO:0000313" key="1">
    <source>
        <dbReference type="EMBL" id="PKK57058.1"/>
    </source>
</evidence>
<dbReference type="VEuPathDB" id="FungiDB:FUN_013410"/>
<dbReference type="Proteomes" id="UP000233469">
    <property type="component" value="Unassembled WGS sequence"/>
</dbReference>
<name>A0A2N1M624_9GLOM</name>
<sequence length="417" mass="48208">MSSMMNMLNNTRLPESEDDVEEIYYITKQMTVKTIIHSLTPIEYPPTSKEGVAIVYHVEGWNNVEEAYTDIQYSMGKPCGQHTSTCSYLGDVTIEKKDRTCQDLQLKVNKEMSEDNIENVTFAVYLAAFKTKCRYMRDGVQCAGKPILKCLKRKDNTTTYFIGCSEWNFNEKFHRFINIKENVDLNLLRQLLDGLYEGESEEPTNDCYTILPNSSKKTLCWSIIQKTCGVKYSKIIPLDIKSCPYVILISKGIHSHPPPPPSRVPLTIRSRLQELIHQANDNNSDITPTHIMTGNLIKTYFGTDYLSEVHSSLNNNDHLRYYVDKIQKEIHPQGQGLLGVVYNYSRNINNFCDYVKRLEFFKDGNVLIICTTPEQLSEWKKCKHFQIDLSFKRVAGEINEFKVNHYNTEHNLKTLNF</sequence>
<proteinExistence type="predicted"/>
<dbReference type="EMBL" id="LLXL01004793">
    <property type="protein sequence ID" value="PKK57058.1"/>
    <property type="molecule type" value="Genomic_DNA"/>
</dbReference>
<dbReference type="VEuPathDB" id="FungiDB:RhiirFUN_026624"/>
<gene>
    <name evidence="1" type="ORF">RhiirC2_798740</name>
</gene>
<reference evidence="1 2" key="1">
    <citation type="submission" date="2016-04" db="EMBL/GenBank/DDBJ databases">
        <title>Genome analyses suggest a sexual origin of heterokaryosis in a supposedly ancient asexual fungus.</title>
        <authorList>
            <person name="Ropars J."/>
            <person name="Sedzielewska K."/>
            <person name="Noel J."/>
            <person name="Charron P."/>
            <person name="Farinelli L."/>
            <person name="Marton T."/>
            <person name="Kruger M."/>
            <person name="Pelin A."/>
            <person name="Brachmann A."/>
            <person name="Corradi N."/>
        </authorList>
    </citation>
    <scope>NUCLEOTIDE SEQUENCE [LARGE SCALE GENOMIC DNA]</scope>
    <source>
        <strain evidence="1 2">C2</strain>
    </source>
</reference>
<reference evidence="1 2" key="2">
    <citation type="submission" date="2017-10" db="EMBL/GenBank/DDBJ databases">
        <title>Extensive intraspecific genome diversity in a model arbuscular mycorrhizal fungus.</title>
        <authorList>
            <person name="Chen E.C.H."/>
            <person name="Morin E."/>
            <person name="Baudet D."/>
            <person name="Noel J."/>
            <person name="Ndikumana S."/>
            <person name="Charron P."/>
            <person name="St-Onge C."/>
            <person name="Giorgi J."/>
            <person name="Grigoriev I.V."/>
            <person name="Roux C."/>
            <person name="Martin F.M."/>
            <person name="Corradi N."/>
        </authorList>
    </citation>
    <scope>NUCLEOTIDE SEQUENCE [LARGE SCALE GENOMIC DNA]</scope>
    <source>
        <strain evidence="1 2">C2</strain>
    </source>
</reference>